<evidence type="ECO:0000256" key="6">
    <source>
        <dbReference type="ARBA" id="ARBA00023145"/>
    </source>
</evidence>
<sequence length="217" mass="24225">MLAKGCEKCLSAILMIFAASFLAGFVFHHPAFAVLSVSSFLLFIFFLLFFRDPERYGEICEAHMLSPADGRIVDIRGRKLCIFMNITDVHVNRSPLPGKVLSVRHIAGSYRPAFSKDSDRNERLVTLLETPHGIVELTQIAGTGVRRIRPYVACGDSVFQNQRVGTILFGSRVDVTVPDSFCIQVRKWQKVKAGETVIAKIESSQEVRELLPTPTNI</sequence>
<keyword evidence="3" id="KW-0210">Decarboxylase</keyword>
<organism evidence="12 13">
    <name type="scientific">Methanolapillus millepedarum</name>
    <dbReference type="NCBI Taxonomy" id="3028296"/>
    <lineage>
        <taxon>Archaea</taxon>
        <taxon>Methanobacteriati</taxon>
        <taxon>Methanobacteriota</taxon>
        <taxon>Stenosarchaea group</taxon>
        <taxon>Methanomicrobia</taxon>
        <taxon>Methanosarcinales</taxon>
        <taxon>Methanosarcinaceae</taxon>
        <taxon>Methanolapillus</taxon>
    </lineage>
</organism>
<evidence type="ECO:0000256" key="11">
    <source>
        <dbReference type="SAM" id="Phobius"/>
    </source>
</evidence>
<keyword evidence="10" id="KW-0670">Pyruvate</keyword>
<dbReference type="GeneID" id="89230800"/>
<keyword evidence="13" id="KW-1185">Reference proteome</keyword>
<dbReference type="Proteomes" id="UP001303587">
    <property type="component" value="Chromosome"/>
</dbReference>
<protein>
    <submittedName>
        <fullName evidence="12">Phosphatidylserine decarboxylase proenzyme</fullName>
        <ecNumber evidence="12">4.1.1.65</ecNumber>
    </submittedName>
</protein>
<evidence type="ECO:0000256" key="8">
    <source>
        <dbReference type="ARBA" id="ARBA00023239"/>
    </source>
</evidence>
<keyword evidence="4" id="KW-0443">Lipid metabolism</keyword>
<evidence type="ECO:0000256" key="9">
    <source>
        <dbReference type="ARBA" id="ARBA00023264"/>
    </source>
</evidence>
<dbReference type="EMBL" id="CP131060">
    <property type="protein sequence ID" value="WNY26132.1"/>
    <property type="molecule type" value="Genomic_DNA"/>
</dbReference>
<accession>A0AA96VGI7</accession>
<dbReference type="GO" id="GO:0008654">
    <property type="term" value="P:phospholipid biosynthetic process"/>
    <property type="evidence" value="ECO:0007669"/>
    <property type="project" value="UniProtKB-KW"/>
</dbReference>
<dbReference type="Pfam" id="PF02666">
    <property type="entry name" value="PS_Dcarbxylase"/>
    <property type="match status" value="1"/>
</dbReference>
<evidence type="ECO:0000256" key="7">
    <source>
        <dbReference type="ARBA" id="ARBA00023209"/>
    </source>
</evidence>
<evidence type="ECO:0000256" key="1">
    <source>
        <dbReference type="ARBA" id="ARBA00022475"/>
    </source>
</evidence>
<dbReference type="PANTHER" id="PTHR35809:SF1">
    <property type="entry name" value="ARCHAETIDYLSERINE DECARBOXYLASE PROENZYME-RELATED"/>
    <property type="match status" value="1"/>
</dbReference>
<dbReference type="RefSeq" id="WP_338102464.1">
    <property type="nucleotide sequence ID" value="NZ_CP131060.1"/>
</dbReference>
<keyword evidence="9" id="KW-1208">Phospholipid metabolism</keyword>
<dbReference type="GO" id="GO:0004609">
    <property type="term" value="F:phosphatidylserine decarboxylase activity"/>
    <property type="evidence" value="ECO:0007669"/>
    <property type="project" value="UniProtKB-EC"/>
</dbReference>
<dbReference type="PANTHER" id="PTHR35809">
    <property type="entry name" value="ARCHAETIDYLSERINE DECARBOXYLASE PROENZYME-RELATED"/>
    <property type="match status" value="1"/>
</dbReference>
<evidence type="ECO:0000256" key="2">
    <source>
        <dbReference type="ARBA" id="ARBA00022516"/>
    </source>
</evidence>
<dbReference type="NCBIfam" id="NF003685">
    <property type="entry name" value="PRK05305.2-5"/>
    <property type="match status" value="1"/>
</dbReference>
<name>A0AA96VGI7_9EURY</name>
<dbReference type="AlphaFoldDB" id="A0AA96VGI7"/>
<keyword evidence="11" id="KW-1133">Transmembrane helix</keyword>
<keyword evidence="11" id="KW-0812">Transmembrane</keyword>
<keyword evidence="5 11" id="KW-0472">Membrane</keyword>
<keyword evidence="8 12" id="KW-0456">Lyase</keyword>
<keyword evidence="2" id="KW-0444">Lipid biosynthesis</keyword>
<feature type="transmembrane region" description="Helical" evidence="11">
    <location>
        <begin position="9"/>
        <end position="27"/>
    </location>
</feature>
<dbReference type="InterPro" id="IPR033175">
    <property type="entry name" value="PSD-A"/>
</dbReference>
<feature type="transmembrane region" description="Helical" evidence="11">
    <location>
        <begin position="33"/>
        <end position="50"/>
    </location>
</feature>
<evidence type="ECO:0000256" key="4">
    <source>
        <dbReference type="ARBA" id="ARBA00023098"/>
    </source>
</evidence>
<evidence type="ECO:0000256" key="10">
    <source>
        <dbReference type="ARBA" id="ARBA00023317"/>
    </source>
</evidence>
<proteinExistence type="predicted"/>
<dbReference type="InterPro" id="IPR003817">
    <property type="entry name" value="PS_Dcarbxylase"/>
</dbReference>
<dbReference type="EC" id="4.1.1.65" evidence="12"/>
<evidence type="ECO:0000256" key="5">
    <source>
        <dbReference type="ARBA" id="ARBA00023136"/>
    </source>
</evidence>
<evidence type="ECO:0000313" key="12">
    <source>
        <dbReference type="EMBL" id="WNY26132.1"/>
    </source>
</evidence>
<keyword evidence="1" id="KW-1003">Cell membrane</keyword>
<evidence type="ECO:0000256" key="3">
    <source>
        <dbReference type="ARBA" id="ARBA00022793"/>
    </source>
</evidence>
<keyword evidence="6" id="KW-0865">Zymogen</keyword>
<gene>
    <name evidence="12" type="primary">psd</name>
    <name evidence="12" type="ORF">MsAc7_17040</name>
</gene>
<reference evidence="12 13" key="1">
    <citation type="submission" date="2023-07" db="EMBL/GenBank/DDBJ databases">
        <title>Closed genoem sequence of Methanosarcinaceae archaeon Ac7.</title>
        <authorList>
            <person name="Poehlein A."/>
            <person name="Protasov E."/>
            <person name="Platt K."/>
            <person name="Reeh H."/>
            <person name="Daniel R."/>
            <person name="Brune A."/>
        </authorList>
    </citation>
    <scope>NUCLEOTIDE SEQUENCE [LARGE SCALE GENOMIC DNA]</scope>
    <source>
        <strain evidence="12 13">Ac7</strain>
    </source>
</reference>
<evidence type="ECO:0000313" key="13">
    <source>
        <dbReference type="Proteomes" id="UP001303587"/>
    </source>
</evidence>
<keyword evidence="7" id="KW-0594">Phospholipid biosynthesis</keyword>